<dbReference type="PANTHER" id="PTHR43599:SF3">
    <property type="entry name" value="SI:DKEY-6E2.2"/>
    <property type="match status" value="1"/>
</dbReference>
<dbReference type="GO" id="GO:0005524">
    <property type="term" value="F:ATP binding"/>
    <property type="evidence" value="ECO:0007669"/>
    <property type="project" value="UniProtKB-KW"/>
</dbReference>
<evidence type="ECO:0000313" key="10">
    <source>
        <dbReference type="Proteomes" id="UP000199647"/>
    </source>
</evidence>
<evidence type="ECO:0000256" key="6">
    <source>
        <dbReference type="ARBA" id="ARBA00022840"/>
    </source>
</evidence>
<dbReference type="Gene3D" id="3.30.470.20">
    <property type="entry name" value="ATP-grasp fold, B domain"/>
    <property type="match status" value="1"/>
</dbReference>
<keyword evidence="10" id="KW-1185">Reference proteome</keyword>
<evidence type="ECO:0000256" key="4">
    <source>
        <dbReference type="ARBA" id="ARBA00022741"/>
    </source>
</evidence>
<dbReference type="UniPathway" id="UPA00074">
    <property type="reaction ID" value="UER00131"/>
</dbReference>
<keyword evidence="4" id="KW-0547">Nucleotide-binding</keyword>
<dbReference type="EMBL" id="FOFG01000015">
    <property type="protein sequence ID" value="SER32451.1"/>
    <property type="molecule type" value="Genomic_DNA"/>
</dbReference>
<dbReference type="Proteomes" id="UP000199647">
    <property type="component" value="Unassembled WGS sequence"/>
</dbReference>
<proteinExistence type="predicted"/>
<dbReference type="InterPro" id="IPR050089">
    <property type="entry name" value="SAICAR_synthetase"/>
</dbReference>
<comment type="catalytic activity">
    <reaction evidence="7">
        <text>5-amino-1-(5-phospho-D-ribosyl)imidazole-4-carboxylate + L-aspartate + ATP = (2S)-2-[5-amino-1-(5-phospho-beta-D-ribosyl)imidazole-4-carboxamido]succinate + ADP + phosphate + 2 H(+)</text>
        <dbReference type="Rhea" id="RHEA:22628"/>
        <dbReference type="ChEBI" id="CHEBI:15378"/>
        <dbReference type="ChEBI" id="CHEBI:29991"/>
        <dbReference type="ChEBI" id="CHEBI:30616"/>
        <dbReference type="ChEBI" id="CHEBI:43474"/>
        <dbReference type="ChEBI" id="CHEBI:58443"/>
        <dbReference type="ChEBI" id="CHEBI:77657"/>
        <dbReference type="ChEBI" id="CHEBI:456216"/>
        <dbReference type="EC" id="6.3.2.6"/>
    </reaction>
</comment>
<accession>A0A1H9N9H0</accession>
<evidence type="ECO:0000256" key="5">
    <source>
        <dbReference type="ARBA" id="ARBA00022755"/>
    </source>
</evidence>
<dbReference type="Gene3D" id="3.40.50.1970">
    <property type="match status" value="1"/>
</dbReference>
<protein>
    <recommendedName>
        <fullName evidence="2">phosphoribosylaminoimidazolesuccinocarboxamide synthase</fullName>
        <ecNumber evidence="2">6.3.2.6</ecNumber>
    </recommendedName>
</protein>
<dbReference type="InterPro" id="IPR000031">
    <property type="entry name" value="PurE_dom"/>
</dbReference>
<keyword evidence="3" id="KW-0436">Ligase</keyword>
<dbReference type="GO" id="GO:0005829">
    <property type="term" value="C:cytosol"/>
    <property type="evidence" value="ECO:0007669"/>
    <property type="project" value="TreeGrafter"/>
</dbReference>
<feature type="domain" description="PurE" evidence="8">
    <location>
        <begin position="284"/>
        <end position="429"/>
    </location>
</feature>
<dbReference type="SUPFAM" id="SSF56104">
    <property type="entry name" value="SAICAR synthase-like"/>
    <property type="match status" value="1"/>
</dbReference>
<dbReference type="SMART" id="SM01001">
    <property type="entry name" value="AIRC"/>
    <property type="match status" value="1"/>
</dbReference>
<keyword evidence="5" id="KW-0658">Purine biosynthesis</keyword>
<evidence type="ECO:0000256" key="7">
    <source>
        <dbReference type="ARBA" id="ARBA00048475"/>
    </source>
</evidence>
<dbReference type="STRING" id="1855383.SAMN05216548_11545"/>
<dbReference type="RefSeq" id="WP_092498765.1">
    <property type="nucleotide sequence ID" value="NZ_FOFG01000015.1"/>
</dbReference>
<dbReference type="PANTHER" id="PTHR43599">
    <property type="entry name" value="MULTIFUNCTIONAL PROTEIN ADE2"/>
    <property type="match status" value="1"/>
</dbReference>
<evidence type="ECO:0000256" key="1">
    <source>
        <dbReference type="ARBA" id="ARBA00004672"/>
    </source>
</evidence>
<dbReference type="SUPFAM" id="SSF52255">
    <property type="entry name" value="N5-CAIR mutase (phosphoribosylaminoimidazole carboxylase, PurE)"/>
    <property type="match status" value="1"/>
</dbReference>
<evidence type="ECO:0000259" key="8">
    <source>
        <dbReference type="SMART" id="SM01001"/>
    </source>
</evidence>
<dbReference type="AlphaFoldDB" id="A0A1H9N9H0"/>
<dbReference type="GO" id="GO:0004639">
    <property type="term" value="F:phosphoribosylaminoimidazolesuccinocarboxamide synthase activity"/>
    <property type="evidence" value="ECO:0007669"/>
    <property type="project" value="UniProtKB-EC"/>
</dbReference>
<keyword evidence="6" id="KW-0067">ATP-binding</keyword>
<comment type="pathway">
    <text evidence="1">Purine metabolism; IMP biosynthesis via de novo pathway; 5-amino-1-(5-phospho-D-ribosyl)imidazole-4-carboxamide from 5-amino-1-(5-phospho-D-ribosyl)imidazole-4-carboxylate: step 1/2.</text>
</comment>
<dbReference type="InterPro" id="IPR028923">
    <property type="entry name" value="SAICAR_synt/ADE2_N"/>
</dbReference>
<reference evidence="9 10" key="1">
    <citation type="submission" date="2016-10" db="EMBL/GenBank/DDBJ databases">
        <authorList>
            <person name="de Groot N.N."/>
        </authorList>
    </citation>
    <scope>NUCLEOTIDE SEQUENCE [LARGE SCALE GENOMIC DNA]</scope>
    <source>
        <strain evidence="9 10">A52C2</strain>
    </source>
</reference>
<dbReference type="GO" id="GO:0006189">
    <property type="term" value="P:'de novo' IMP biosynthetic process"/>
    <property type="evidence" value="ECO:0007669"/>
    <property type="project" value="UniProtKB-UniPathway"/>
</dbReference>
<dbReference type="EC" id="6.3.2.6" evidence="2"/>
<dbReference type="Pfam" id="PF01259">
    <property type="entry name" value="SAICAR_synt"/>
    <property type="match status" value="2"/>
</dbReference>
<sequence>MSAEVSSRYRPGRLLNEGKTKQIHEVEGDVSRVILVSKDDITAGDGAKHDVMAGKAAFANQTACNNFRLLKAAGIPVAFDEQSGPTSFVSPKCSMLPYEVVARREAHGSYLKRSPHLSKGQLFSKLLVEFFLKTKDRRWKEHSLIADDPLMIYDGEKIDLFDPAKPIYTQTPFLTLRPDEVFEHQGEQDLFPDMAKMASRIFLTLEKAWQLEGGRLVDFKVEFGLTPDGKLLLADVVDNDSWRVIRDGGYIDKQVYREGGALDEVTENYRRVADITGGFRLPEQQIIIWTGSTTDDTSPIEKAIAAISPVKVTKIVCSAHKEPVKAVGLLQKAVQETPDAVVIALIGRSNGAGPVLSANTHVPVITIPANAKEFPEDVWSSLRMPRNVPVLVALEPANAAQAALQMLAGRNPKVYADVKTDLESRAFNVMEL</sequence>
<gene>
    <name evidence="9" type="ORF">SAMN05216548_11545</name>
</gene>
<evidence type="ECO:0000256" key="3">
    <source>
        <dbReference type="ARBA" id="ARBA00022598"/>
    </source>
</evidence>
<name>A0A1H9N9H0_9HYPH</name>
<organism evidence="9 10">
    <name type="scientific">Faunimonas pinastri</name>
    <dbReference type="NCBI Taxonomy" id="1855383"/>
    <lineage>
        <taxon>Bacteria</taxon>
        <taxon>Pseudomonadati</taxon>
        <taxon>Pseudomonadota</taxon>
        <taxon>Alphaproteobacteria</taxon>
        <taxon>Hyphomicrobiales</taxon>
        <taxon>Afifellaceae</taxon>
        <taxon>Faunimonas</taxon>
    </lineage>
</organism>
<dbReference type="Pfam" id="PF00731">
    <property type="entry name" value="AIRC"/>
    <property type="match status" value="1"/>
</dbReference>
<dbReference type="Gene3D" id="3.30.200.20">
    <property type="entry name" value="Phosphorylase Kinase, domain 1"/>
    <property type="match status" value="1"/>
</dbReference>
<dbReference type="OrthoDB" id="9801549at2"/>
<evidence type="ECO:0000313" key="9">
    <source>
        <dbReference type="EMBL" id="SER32451.1"/>
    </source>
</evidence>
<evidence type="ECO:0000256" key="2">
    <source>
        <dbReference type="ARBA" id="ARBA00012217"/>
    </source>
</evidence>